<feature type="region of interest" description="Disordered" evidence="1">
    <location>
        <begin position="565"/>
        <end position="634"/>
    </location>
</feature>
<dbReference type="Gene3D" id="1.25.10.10">
    <property type="entry name" value="Leucine-rich Repeat Variant"/>
    <property type="match status" value="1"/>
</dbReference>
<proteinExistence type="predicted"/>
<gene>
    <name evidence="3" type="ORF">DICPUDRAFT_75856</name>
</gene>
<dbReference type="OMA" id="ACKLSNF"/>
<feature type="region of interest" description="Disordered" evidence="1">
    <location>
        <begin position="783"/>
        <end position="805"/>
    </location>
</feature>
<dbReference type="AlphaFoldDB" id="F0ZBV5"/>
<dbReference type="InterPro" id="IPR016024">
    <property type="entry name" value="ARM-type_fold"/>
</dbReference>
<dbReference type="RefSeq" id="XP_003284922.1">
    <property type="nucleotide sequence ID" value="XM_003284874.1"/>
</dbReference>
<dbReference type="GO" id="GO:0005819">
    <property type="term" value="C:spindle"/>
    <property type="evidence" value="ECO:0007669"/>
    <property type="project" value="UniProtKB-ARBA"/>
</dbReference>
<evidence type="ECO:0000313" key="4">
    <source>
        <dbReference type="Proteomes" id="UP000001064"/>
    </source>
</evidence>
<evidence type="ECO:0000313" key="3">
    <source>
        <dbReference type="EMBL" id="EGC38551.1"/>
    </source>
</evidence>
<name>F0ZBV5_DICPU</name>
<evidence type="ECO:0000259" key="2">
    <source>
        <dbReference type="SMART" id="SM01349"/>
    </source>
</evidence>
<feature type="region of interest" description="Disordered" evidence="1">
    <location>
        <begin position="870"/>
        <end position="889"/>
    </location>
</feature>
<dbReference type="GO" id="GO:0000226">
    <property type="term" value="P:microtubule cytoskeleton organization"/>
    <property type="evidence" value="ECO:0007669"/>
    <property type="project" value="UniProtKB-ARBA"/>
</dbReference>
<dbReference type="PANTHER" id="PTHR21567">
    <property type="entry name" value="CLASP"/>
    <property type="match status" value="1"/>
</dbReference>
<feature type="compositionally biased region" description="Polar residues" evidence="1">
    <location>
        <begin position="581"/>
        <end position="590"/>
    </location>
</feature>
<accession>F0ZBV5</accession>
<dbReference type="VEuPathDB" id="AmoebaDB:DICPUDRAFT_75856"/>
<feature type="compositionally biased region" description="Basic and acidic residues" evidence="1">
    <location>
        <begin position="880"/>
        <end position="889"/>
    </location>
</feature>
<dbReference type="Proteomes" id="UP000001064">
    <property type="component" value="Unassembled WGS sequence"/>
</dbReference>
<dbReference type="InParanoid" id="F0ZBV5"/>
<feature type="compositionally biased region" description="Low complexity" evidence="1">
    <location>
        <begin position="293"/>
        <end position="311"/>
    </location>
</feature>
<feature type="compositionally biased region" description="Low complexity" evidence="1">
    <location>
        <begin position="270"/>
        <end position="286"/>
    </location>
</feature>
<protein>
    <recommendedName>
        <fullName evidence="2">TOG domain-containing protein</fullName>
    </recommendedName>
</protein>
<feature type="compositionally biased region" description="Low complexity" evidence="1">
    <location>
        <begin position="591"/>
        <end position="623"/>
    </location>
</feature>
<feature type="region of interest" description="Disordered" evidence="1">
    <location>
        <begin position="261"/>
        <end position="311"/>
    </location>
</feature>
<reference evidence="4" key="1">
    <citation type="journal article" date="2011" name="Genome Biol.">
        <title>Comparative genomics of the social amoebae Dictyostelium discoideum and Dictyostelium purpureum.</title>
        <authorList>
            <consortium name="US DOE Joint Genome Institute (JGI-PGF)"/>
            <person name="Sucgang R."/>
            <person name="Kuo A."/>
            <person name="Tian X."/>
            <person name="Salerno W."/>
            <person name="Parikh A."/>
            <person name="Feasley C.L."/>
            <person name="Dalin E."/>
            <person name="Tu H."/>
            <person name="Huang E."/>
            <person name="Barry K."/>
            <person name="Lindquist E."/>
            <person name="Shapiro H."/>
            <person name="Bruce D."/>
            <person name="Schmutz J."/>
            <person name="Salamov A."/>
            <person name="Fey P."/>
            <person name="Gaudet P."/>
            <person name="Anjard C."/>
            <person name="Babu M.M."/>
            <person name="Basu S."/>
            <person name="Bushmanova Y."/>
            <person name="van der Wel H."/>
            <person name="Katoh-Kurasawa M."/>
            <person name="Dinh C."/>
            <person name="Coutinho P.M."/>
            <person name="Saito T."/>
            <person name="Elias M."/>
            <person name="Schaap P."/>
            <person name="Kay R.R."/>
            <person name="Henrissat B."/>
            <person name="Eichinger L."/>
            <person name="Rivero F."/>
            <person name="Putnam N.H."/>
            <person name="West C.M."/>
            <person name="Loomis W.F."/>
            <person name="Chisholm R.L."/>
            <person name="Shaulsky G."/>
            <person name="Strassmann J.E."/>
            <person name="Queller D.C."/>
            <person name="Kuspa A."/>
            <person name="Grigoriev I.V."/>
        </authorList>
    </citation>
    <scope>NUCLEOTIDE SEQUENCE [LARGE SCALE GENOMIC DNA]</scope>
    <source>
        <strain evidence="4">QSDP1</strain>
    </source>
</reference>
<dbReference type="OrthoDB" id="46159at2759"/>
<dbReference type="GeneID" id="10507004"/>
<dbReference type="InterPro" id="IPR034085">
    <property type="entry name" value="TOG"/>
</dbReference>
<feature type="compositionally biased region" description="Low complexity" evidence="1">
    <location>
        <begin position="870"/>
        <end position="879"/>
    </location>
</feature>
<dbReference type="GO" id="GO:0000278">
    <property type="term" value="P:mitotic cell cycle"/>
    <property type="evidence" value="ECO:0007669"/>
    <property type="project" value="UniProtKB-ARBA"/>
</dbReference>
<dbReference type="PANTHER" id="PTHR21567:SF9">
    <property type="entry name" value="CLIP-ASSOCIATING PROTEIN"/>
    <property type="match status" value="1"/>
</dbReference>
<dbReference type="SMART" id="SM01349">
    <property type="entry name" value="TOG"/>
    <property type="match status" value="1"/>
</dbReference>
<dbReference type="SUPFAM" id="SSF48371">
    <property type="entry name" value="ARM repeat"/>
    <property type="match status" value="1"/>
</dbReference>
<sequence>MDKGIKEIINKLCSKNDEDQDDIINISRGYRLLLNFMKSNILEGKDLITISTLIIKHLKKDNNEIIIIKVLECSNYLIDFLIDVDSNEKEKEEEEESIKSIDILNQLIQILFCDRLIGNNDGYSDVEGLQKEILDNVQGVVSSIINSFGFSLVLEHLTNSLNSSNDHLLIENCLKILCNLIESSTIQSTQLSRPLQRLIVSLLKYPQCQFYPSLYKAITLIINEMGHQFLNEIDYDNQDSSIKKIILKLLEYDQEKKKKQNFTQDQMDCSNDSNINNNSDNSNNNNENEDWENSSSTSINSNNNNNKVIANKNNIKSYKTLNNKNSEEEDVFSKLAKRKPLGIQLLCENLNESELEYRMNEIIEALDNSETEWNIKLNNVLKLQSLIKSGACKLSNFTQLLNKIKDLLIAQVLDKRSILMKEACLTVSAIAEALEHQFEPFVDRFFNALVKCIISTIKVVSETSDNCIKCIISSIKSCKIIPRLYDLLEKDKSTTVRSKSAEYLLILLRDSPLNQLERFLDYIEKSIRIGIVDAHPTARSTSRQLFFQYSINWPSKSNQLFKSLDPNSQKQIQKEQQQHQPSIKINNNKATTISTKKGTSTTTPNLSKTSPSLKPSLSPSTSSHPTFQLGKPTVIKKSSLPSSLKIKENSPKPPLIIHSTTTTKPTLPVFSLTPTPLLNPTIIKKKPSISPLKNNISTEKKRSITSVFTEASTSTTTSTTASILSRKKQMLTHPTSPSYSKVLNRERYIKDSDNDDDDFVLENNNLLKNSLLGSPKKIKLDKDDKNLNSLGSPKRTITSSPKKFKTTTISPKKTITTSSSSLTTNNIFNPIKLITTKPPVPKTTSKPFSSLTKKNGAPLKNYVKDIMTYQQGKSQQQQSKELKLTDLYN</sequence>
<dbReference type="InterPro" id="IPR024395">
    <property type="entry name" value="CLASP_N_dom"/>
</dbReference>
<keyword evidence="4" id="KW-1185">Reference proteome</keyword>
<feature type="domain" description="TOG" evidence="2">
    <location>
        <begin position="348"/>
        <end position="585"/>
    </location>
</feature>
<dbReference type="STRING" id="5786.F0ZBV5"/>
<dbReference type="EMBL" id="GL870974">
    <property type="protein sequence ID" value="EGC38551.1"/>
    <property type="molecule type" value="Genomic_DNA"/>
</dbReference>
<dbReference type="eggNOG" id="ENOG502RJDW">
    <property type="taxonomic scope" value="Eukaryota"/>
</dbReference>
<organism evidence="3 4">
    <name type="scientific">Dictyostelium purpureum</name>
    <name type="common">Slime mold</name>
    <dbReference type="NCBI Taxonomy" id="5786"/>
    <lineage>
        <taxon>Eukaryota</taxon>
        <taxon>Amoebozoa</taxon>
        <taxon>Evosea</taxon>
        <taxon>Eumycetozoa</taxon>
        <taxon>Dictyostelia</taxon>
        <taxon>Dictyosteliales</taxon>
        <taxon>Dictyosteliaceae</taxon>
        <taxon>Dictyostelium</taxon>
    </lineage>
</organism>
<dbReference type="Pfam" id="PF12348">
    <property type="entry name" value="CLASP_N"/>
    <property type="match status" value="1"/>
</dbReference>
<dbReference type="FunCoup" id="F0ZBV5">
    <property type="interactions" value="386"/>
</dbReference>
<dbReference type="InterPro" id="IPR011989">
    <property type="entry name" value="ARM-like"/>
</dbReference>
<feature type="compositionally biased region" description="Low complexity" evidence="1">
    <location>
        <begin position="796"/>
        <end position="805"/>
    </location>
</feature>
<dbReference type="KEGG" id="dpp:DICPUDRAFT_75856"/>
<evidence type="ECO:0000256" key="1">
    <source>
        <dbReference type="SAM" id="MobiDB-lite"/>
    </source>
</evidence>